<dbReference type="InterPro" id="IPR007781">
    <property type="entry name" value="NAGLU"/>
</dbReference>
<dbReference type="Proteomes" id="UP000823405">
    <property type="component" value="Unassembled WGS sequence"/>
</dbReference>
<accession>A0A9P6RNW6</accession>
<feature type="transmembrane region" description="Helical" evidence="2">
    <location>
        <begin position="21"/>
        <end position="44"/>
    </location>
</feature>
<dbReference type="InterPro" id="IPR024733">
    <property type="entry name" value="NAGLU_tim-barrel"/>
</dbReference>
<evidence type="ECO:0000256" key="1">
    <source>
        <dbReference type="ARBA" id="ARBA00022801"/>
    </source>
</evidence>
<organism evidence="6 7">
    <name type="scientific">Linnemannia gamsii</name>
    <dbReference type="NCBI Taxonomy" id="64522"/>
    <lineage>
        <taxon>Eukaryota</taxon>
        <taxon>Fungi</taxon>
        <taxon>Fungi incertae sedis</taxon>
        <taxon>Mucoromycota</taxon>
        <taxon>Mortierellomycotina</taxon>
        <taxon>Mortierellomycetes</taxon>
        <taxon>Mortierellales</taxon>
        <taxon>Mortierellaceae</taxon>
        <taxon>Linnemannia</taxon>
    </lineage>
</organism>
<name>A0A9P6RNW6_9FUNG</name>
<dbReference type="EMBL" id="JAAAIN010000047">
    <property type="protein sequence ID" value="KAG0321941.1"/>
    <property type="molecule type" value="Genomic_DNA"/>
</dbReference>
<dbReference type="PANTHER" id="PTHR12872:SF1">
    <property type="entry name" value="ALPHA-N-ACETYLGLUCOSAMINIDASE"/>
    <property type="match status" value="1"/>
</dbReference>
<gene>
    <name evidence="6" type="ORF">BGZ97_009651</name>
</gene>
<feature type="domain" description="Alpha-N-acetylglucosaminidase C-terminal" evidence="5">
    <location>
        <begin position="601"/>
        <end position="684"/>
    </location>
</feature>
<feature type="domain" description="Alpha-N-acetylglucosaminidase tim-barrel" evidence="3">
    <location>
        <begin position="217"/>
        <end position="568"/>
    </location>
</feature>
<sequence length="1029" mass="115862">MHINSRNDTKRSTTQRRLKSTCLLIIGLISIVVSLPVFGSAYTINRRPIDLIHRRQSLSRHSSESSVVLQHPHSLDHLLPWNPIQPPTQQLLLRRDISATPVTPLEDLVKRLLPVPYHSHFLFTLRPDLSTNSATNIHDPFRIYNNNDQGGGSQTIAIEGGTLSALGAGLNYYLKQVCKVEMTWSGDRFDQLPAVPPLIPAEAGVDGVVRASFVPWRYYMNVVTFGYSFAFWDWERWQRELDWMMLTGINMALAMVGQEYVIRKFYENQGLSNEDISDFLGGPAFMPWQRMGNTQGSWATQNDTAFKNEWINSQWELQGQILKRMQAFNITPIMPSFQGFVPRKLPGKYPSVKFDTSSVWAGMPKEFTQVTFLPSTDALFTTLSQQFIQLQKTMYKERGIDMDAKAQNFYLLDLYNEMIPTCTTPDCLKATTGGVMRAFKVADPKAVWAMQSWFLLNRDLWKDPQIKAYFEGIREVNNGRDAFVVDLYADVAPLWTTTEGFYGIDWGWSMLNNFGGGQGFYGTLPSLLTEPFKGYQQPAKSMRGMGITMEGINNNEYLYQLIFDLPWQSVETTYPTAFAAPAPKPGAYSLQQQALNAQAHLEEYIKRRYGPDNTTPAMLEAWTTLSQTVWDCKTGQMSQSKGIISSTPALNMVREGFMTSIMWYDQTKVVGAWRQLVDSTETEESNMRRRRHSVIQNSIEAVIMASNGRSSEIPQSLSSPSLLQPFTNWVRDAFQSTVGQARLSTNRLQGEREGEGEKIVIGRLSGSVKEAKAEKSVGGSDSAFFAKVSLPLNISSFQYDLVDVTREVLVGVVLPGLQRELVDAYKAKDLDRTRAWGQSVLDVILDTDRLLSTHTHFMLGPWIQDARVSAKVVADSPTASSPAAMNQYRDYLEYNARNQITWWGPNGQASLADYASKEWGGLVKEFHYPRWQIFVDRLVSAVETRSTLDYKAFLADSLRKEAGWMKETTCLGGCYDDPASSSSLSVAIGDPEVTSKYPVEAVEDAVLVAQDMLDKWGMVAVRLAQASKK</sequence>
<evidence type="ECO:0000259" key="5">
    <source>
        <dbReference type="Pfam" id="PF12972"/>
    </source>
</evidence>
<evidence type="ECO:0000313" key="6">
    <source>
        <dbReference type="EMBL" id="KAG0321941.1"/>
    </source>
</evidence>
<dbReference type="Pfam" id="PF05089">
    <property type="entry name" value="NAGLU"/>
    <property type="match status" value="1"/>
</dbReference>
<keyword evidence="7" id="KW-1185">Reference proteome</keyword>
<feature type="domain" description="Alpha-N-acetylglucosaminidase C-terminal" evidence="5">
    <location>
        <begin position="794"/>
        <end position="969"/>
    </location>
</feature>
<comment type="caution">
    <text evidence="6">The sequence shown here is derived from an EMBL/GenBank/DDBJ whole genome shotgun (WGS) entry which is preliminary data.</text>
</comment>
<evidence type="ECO:0000256" key="2">
    <source>
        <dbReference type="SAM" id="Phobius"/>
    </source>
</evidence>
<dbReference type="Pfam" id="PF12971">
    <property type="entry name" value="NAGLU_N"/>
    <property type="match status" value="1"/>
</dbReference>
<proteinExistence type="predicted"/>
<dbReference type="OrthoDB" id="64736at2759"/>
<evidence type="ECO:0008006" key="8">
    <source>
        <dbReference type="Google" id="ProtNLM"/>
    </source>
</evidence>
<keyword evidence="2" id="KW-0812">Transmembrane</keyword>
<dbReference type="AlphaFoldDB" id="A0A9P6RNW6"/>
<dbReference type="Pfam" id="PF12972">
    <property type="entry name" value="NAGLU_C"/>
    <property type="match status" value="2"/>
</dbReference>
<dbReference type="Gene3D" id="3.20.20.80">
    <property type="entry name" value="Glycosidases"/>
    <property type="match status" value="1"/>
</dbReference>
<keyword evidence="2" id="KW-0472">Membrane</keyword>
<dbReference type="InterPro" id="IPR024732">
    <property type="entry name" value="NAGLU_C"/>
</dbReference>
<reference evidence="6" key="1">
    <citation type="journal article" date="2020" name="Fungal Divers.">
        <title>Resolving the Mortierellaceae phylogeny through synthesis of multi-gene phylogenetics and phylogenomics.</title>
        <authorList>
            <person name="Vandepol N."/>
            <person name="Liber J."/>
            <person name="Desiro A."/>
            <person name="Na H."/>
            <person name="Kennedy M."/>
            <person name="Barry K."/>
            <person name="Grigoriev I.V."/>
            <person name="Miller A.N."/>
            <person name="O'Donnell K."/>
            <person name="Stajich J.E."/>
            <person name="Bonito G."/>
        </authorList>
    </citation>
    <scope>NUCLEOTIDE SEQUENCE</scope>
    <source>
        <strain evidence="6">NVP60</strain>
    </source>
</reference>
<protein>
    <recommendedName>
        <fullName evidence="8">Alpha-N-acetylglucosaminidase</fullName>
    </recommendedName>
</protein>
<keyword evidence="2" id="KW-1133">Transmembrane helix</keyword>
<dbReference type="GO" id="GO:0016787">
    <property type="term" value="F:hydrolase activity"/>
    <property type="evidence" value="ECO:0007669"/>
    <property type="project" value="UniProtKB-KW"/>
</dbReference>
<evidence type="ECO:0000259" key="4">
    <source>
        <dbReference type="Pfam" id="PF12971"/>
    </source>
</evidence>
<evidence type="ECO:0000313" key="7">
    <source>
        <dbReference type="Proteomes" id="UP000823405"/>
    </source>
</evidence>
<dbReference type="InterPro" id="IPR024240">
    <property type="entry name" value="NAGLU_N"/>
</dbReference>
<dbReference type="PANTHER" id="PTHR12872">
    <property type="entry name" value="ALPHA-N-ACETYLGLUCOSAMINIDASE"/>
    <property type="match status" value="1"/>
</dbReference>
<feature type="domain" description="Alpha-N-acetylglucosaminidase N-terminal" evidence="4">
    <location>
        <begin position="104"/>
        <end position="195"/>
    </location>
</feature>
<dbReference type="Gene3D" id="3.30.379.10">
    <property type="entry name" value="Chitobiase/beta-hexosaminidase domain 2-like"/>
    <property type="match status" value="1"/>
</dbReference>
<keyword evidence="1" id="KW-0378">Hydrolase</keyword>
<dbReference type="InterPro" id="IPR029018">
    <property type="entry name" value="Hex-like_dom2"/>
</dbReference>
<dbReference type="Gene3D" id="1.20.120.670">
    <property type="entry name" value="N-acetyl-b-d-glucoasminidase"/>
    <property type="match status" value="2"/>
</dbReference>
<evidence type="ECO:0000259" key="3">
    <source>
        <dbReference type="Pfam" id="PF05089"/>
    </source>
</evidence>